<dbReference type="InterPro" id="IPR000620">
    <property type="entry name" value="EamA_dom"/>
</dbReference>
<feature type="transmembrane region" description="Helical" evidence="2">
    <location>
        <begin position="146"/>
        <end position="164"/>
    </location>
</feature>
<keyword evidence="2" id="KW-1133">Transmembrane helix</keyword>
<sequence length="322" mass="33991">MRMVAFGLAVDNWGMTSSDDARPGSAARTVERMPPHVYFVVSAVFHYLGPALAVLLFARVEVLGVAWLRIATAAVLFAAWRRPWRVWSRLDRPTRLLLLGWGAVLAVMNSVFYLAIDRLPLGTVAAIEFLPVIVLAAVAARTGRNIAALIAAVGGVYLLTDVRLVSEPLGMTFAVANAVLFALYIVLGHRVARSRQVSGIDGLALSMLIAVVIALPIGLRQAVPAFLDPVALAAAAGVGICSSVIPYVTDQLAMARLPRATYALMVSLLPATATVIGIIVLIQFPTAAEAFGVALVVAGVALHQQRPAASQQPKPASSHQGP</sequence>
<name>A0ABP4P2F6_9ACTN</name>
<evidence type="ECO:0000256" key="2">
    <source>
        <dbReference type="SAM" id="Phobius"/>
    </source>
</evidence>
<evidence type="ECO:0000313" key="5">
    <source>
        <dbReference type="Proteomes" id="UP001501705"/>
    </source>
</evidence>
<evidence type="ECO:0000313" key="4">
    <source>
        <dbReference type="EMBL" id="GAA1571601.1"/>
    </source>
</evidence>
<feature type="transmembrane region" description="Helical" evidence="2">
    <location>
        <begin position="170"/>
        <end position="187"/>
    </location>
</feature>
<feature type="transmembrane region" description="Helical" evidence="2">
    <location>
        <begin position="121"/>
        <end position="139"/>
    </location>
</feature>
<keyword evidence="2" id="KW-0472">Membrane</keyword>
<feature type="transmembrane region" description="Helical" evidence="2">
    <location>
        <begin position="230"/>
        <end position="248"/>
    </location>
</feature>
<dbReference type="Proteomes" id="UP001501705">
    <property type="component" value="Unassembled WGS sequence"/>
</dbReference>
<dbReference type="Pfam" id="PF00892">
    <property type="entry name" value="EamA"/>
    <property type="match status" value="1"/>
</dbReference>
<feature type="domain" description="EamA" evidence="3">
    <location>
        <begin position="169"/>
        <end position="302"/>
    </location>
</feature>
<comment type="caution">
    <text evidence="4">The sequence shown here is derived from an EMBL/GenBank/DDBJ whole genome shotgun (WGS) entry which is preliminary data.</text>
</comment>
<feature type="transmembrane region" description="Helical" evidence="2">
    <location>
        <begin position="260"/>
        <end position="281"/>
    </location>
</feature>
<evidence type="ECO:0000259" key="3">
    <source>
        <dbReference type="Pfam" id="PF00892"/>
    </source>
</evidence>
<feature type="transmembrane region" description="Helical" evidence="2">
    <location>
        <begin position="199"/>
        <end position="218"/>
    </location>
</feature>
<feature type="transmembrane region" description="Helical" evidence="2">
    <location>
        <begin position="96"/>
        <end position="115"/>
    </location>
</feature>
<feature type="transmembrane region" description="Helical" evidence="2">
    <location>
        <begin position="64"/>
        <end position="84"/>
    </location>
</feature>
<gene>
    <name evidence="4" type="ORF">GCM10009804_29970</name>
</gene>
<protein>
    <submittedName>
        <fullName evidence="4">DMT family transporter</fullName>
    </submittedName>
</protein>
<dbReference type="InterPro" id="IPR037185">
    <property type="entry name" value="EmrE-like"/>
</dbReference>
<proteinExistence type="inferred from homology"/>
<dbReference type="EMBL" id="BAAAPH010000008">
    <property type="protein sequence ID" value="GAA1571601.1"/>
    <property type="molecule type" value="Genomic_DNA"/>
</dbReference>
<evidence type="ECO:0000256" key="1">
    <source>
        <dbReference type="ARBA" id="ARBA00007362"/>
    </source>
</evidence>
<organism evidence="4 5">
    <name type="scientific">Kribbella hippodromi</name>
    <dbReference type="NCBI Taxonomy" id="434347"/>
    <lineage>
        <taxon>Bacteria</taxon>
        <taxon>Bacillati</taxon>
        <taxon>Actinomycetota</taxon>
        <taxon>Actinomycetes</taxon>
        <taxon>Propionibacteriales</taxon>
        <taxon>Kribbellaceae</taxon>
        <taxon>Kribbella</taxon>
    </lineage>
</organism>
<keyword evidence="5" id="KW-1185">Reference proteome</keyword>
<keyword evidence="2" id="KW-0812">Transmembrane</keyword>
<reference evidence="5" key="1">
    <citation type="journal article" date="2019" name="Int. J. Syst. Evol. Microbiol.">
        <title>The Global Catalogue of Microorganisms (GCM) 10K type strain sequencing project: providing services to taxonomists for standard genome sequencing and annotation.</title>
        <authorList>
            <consortium name="The Broad Institute Genomics Platform"/>
            <consortium name="The Broad Institute Genome Sequencing Center for Infectious Disease"/>
            <person name="Wu L."/>
            <person name="Ma J."/>
        </authorList>
    </citation>
    <scope>NUCLEOTIDE SEQUENCE [LARGE SCALE GENOMIC DNA]</scope>
    <source>
        <strain evidence="5">JCM 15572</strain>
    </source>
</reference>
<feature type="transmembrane region" description="Helical" evidence="2">
    <location>
        <begin position="37"/>
        <end position="58"/>
    </location>
</feature>
<dbReference type="SUPFAM" id="SSF103481">
    <property type="entry name" value="Multidrug resistance efflux transporter EmrE"/>
    <property type="match status" value="1"/>
</dbReference>
<comment type="similarity">
    <text evidence="1">Belongs to the EamA transporter family.</text>
</comment>
<accession>A0ABP4P2F6</accession>